<evidence type="ECO:0008006" key="5">
    <source>
        <dbReference type="Google" id="ProtNLM"/>
    </source>
</evidence>
<evidence type="ECO:0000313" key="4">
    <source>
        <dbReference type="Proteomes" id="UP001484239"/>
    </source>
</evidence>
<protein>
    <recommendedName>
        <fullName evidence="5">DUF4412 domain-containing protein</fullName>
    </recommendedName>
</protein>
<reference evidence="3 4" key="1">
    <citation type="submission" date="2024-02" db="EMBL/GenBank/DDBJ databases">
        <title>A novel Gemmatimonadota bacterium.</title>
        <authorList>
            <person name="Du Z.-J."/>
            <person name="Ye Y.-Q."/>
        </authorList>
    </citation>
    <scope>NUCLEOTIDE SEQUENCE [LARGE SCALE GENOMIC DNA]</scope>
    <source>
        <strain evidence="3 4">DH-20</strain>
    </source>
</reference>
<dbReference type="EMBL" id="JBBHLI010000001">
    <property type="protein sequence ID" value="MEK9499407.1"/>
    <property type="molecule type" value="Genomic_DNA"/>
</dbReference>
<sequence>MRRRSILAATGLLAALPLLGASDWNPGVVFEITTVDHTASPARTEVNTLEIEGTNLAMAIDGPEGEGRVIYLGDSNELIIEDHANGTYTRIDQAALDQLAGQVSAAMAQLDEMLAGLPEEQREMVLQMQQQAGMQIPGMTSGDEPVLEVRASGRTDTRAGYPVTEWELVEDGEVQRRMWVTPWSEIDGGDEARDALMGMVTFFDAFLAAMPPMPGGAMIQNPFSSIDQMGGMPVVTEELAADGSLEVESEVTGVERRTLGADTFQPDPQLTEQPLPTMGGE</sequence>
<evidence type="ECO:0000256" key="1">
    <source>
        <dbReference type="SAM" id="MobiDB-lite"/>
    </source>
</evidence>
<dbReference type="Proteomes" id="UP001484239">
    <property type="component" value="Unassembled WGS sequence"/>
</dbReference>
<keyword evidence="4" id="KW-1185">Reference proteome</keyword>
<accession>A0ABU9E3Z0</accession>
<name>A0ABU9E3Z0_9BACT</name>
<gene>
    <name evidence="3" type="ORF">WI372_00255</name>
</gene>
<feature type="region of interest" description="Disordered" evidence="1">
    <location>
        <begin position="255"/>
        <end position="281"/>
    </location>
</feature>
<feature type="signal peptide" evidence="2">
    <location>
        <begin position="1"/>
        <end position="20"/>
    </location>
</feature>
<evidence type="ECO:0000256" key="2">
    <source>
        <dbReference type="SAM" id="SignalP"/>
    </source>
</evidence>
<comment type="caution">
    <text evidence="3">The sequence shown here is derived from an EMBL/GenBank/DDBJ whole genome shotgun (WGS) entry which is preliminary data.</text>
</comment>
<feature type="chain" id="PRO_5047457075" description="DUF4412 domain-containing protein" evidence="2">
    <location>
        <begin position="21"/>
        <end position="281"/>
    </location>
</feature>
<organism evidence="3 4">
    <name type="scientific">Gaopeijia maritima</name>
    <dbReference type="NCBI Taxonomy" id="3119007"/>
    <lineage>
        <taxon>Bacteria</taxon>
        <taxon>Pseudomonadati</taxon>
        <taxon>Gemmatimonadota</taxon>
        <taxon>Longimicrobiia</taxon>
        <taxon>Gaopeijiales</taxon>
        <taxon>Gaopeijiaceae</taxon>
        <taxon>Gaopeijia</taxon>
    </lineage>
</organism>
<proteinExistence type="predicted"/>
<dbReference type="RefSeq" id="WP_405286106.1">
    <property type="nucleotide sequence ID" value="NZ_JBBHLI010000001.1"/>
</dbReference>
<keyword evidence="2" id="KW-0732">Signal</keyword>
<evidence type="ECO:0000313" key="3">
    <source>
        <dbReference type="EMBL" id="MEK9499407.1"/>
    </source>
</evidence>